<dbReference type="AlphaFoldDB" id="A0A1N7MQA1"/>
<name>A0A1N7MQA1_9FLAO</name>
<accession>A0A1N7MQA1</accession>
<gene>
    <name evidence="1" type="ORF">B0A70_09630</name>
    <name evidence="2" type="ORF">SAMN05421796_105123</name>
</gene>
<dbReference type="Proteomes" id="UP000186246">
    <property type="component" value="Unassembled WGS sequence"/>
</dbReference>
<protein>
    <submittedName>
        <fullName evidence="2">Uncharacterized protein</fullName>
    </submittedName>
</protein>
<reference evidence="1 4" key="1">
    <citation type="submission" date="2016-11" db="EMBL/GenBank/DDBJ databases">
        <title>Whole genomes of Flavobacteriaceae.</title>
        <authorList>
            <person name="Stine C."/>
            <person name="Li C."/>
            <person name="Tadesse D."/>
        </authorList>
    </citation>
    <scope>NUCLEOTIDE SEQUENCE [LARGE SCALE GENOMIC DNA]</scope>
    <source>
        <strain evidence="1 4">DSM 21068</strain>
    </source>
</reference>
<dbReference type="EMBL" id="FTOJ01000005">
    <property type="protein sequence ID" value="SIS88198.1"/>
    <property type="molecule type" value="Genomic_DNA"/>
</dbReference>
<reference evidence="3" key="3">
    <citation type="submission" date="2017-01" db="EMBL/GenBank/DDBJ databases">
        <authorList>
            <person name="Varghese N."/>
            <person name="Submissions S."/>
        </authorList>
    </citation>
    <scope>NUCLEOTIDE SEQUENCE [LARGE SCALE GENOMIC DNA]</scope>
    <source>
        <strain evidence="3">DSM 21068</strain>
    </source>
</reference>
<sequence length="124" mass="14249">MFKNLLLITISLVLYNCTAPTKEQEVKIDQQAKSSDDGAFEDYTDSLGEKLSVSTNKERDSKTIKFNGSTYVLKKELESHSYSTSDNEYQFSENKSEITFLKKDYNMVLFKSKKNTKQTATQMQ</sequence>
<evidence type="ECO:0000313" key="3">
    <source>
        <dbReference type="Proteomes" id="UP000186246"/>
    </source>
</evidence>
<evidence type="ECO:0000313" key="2">
    <source>
        <dbReference type="EMBL" id="SIS88198.1"/>
    </source>
</evidence>
<keyword evidence="4" id="KW-1185">Reference proteome</keyword>
<reference evidence="2" key="2">
    <citation type="submission" date="2017-01" db="EMBL/GenBank/DDBJ databases">
        <authorList>
            <person name="Mah S.A."/>
            <person name="Swanson W.J."/>
            <person name="Moy G.W."/>
            <person name="Vacquier V.D."/>
        </authorList>
    </citation>
    <scope>NUCLEOTIDE SEQUENCE [LARGE SCALE GENOMIC DNA]</scope>
    <source>
        <strain evidence="2">DSM 21068</strain>
    </source>
</reference>
<dbReference type="Proteomes" id="UP000238314">
    <property type="component" value="Unassembled WGS sequence"/>
</dbReference>
<evidence type="ECO:0000313" key="1">
    <source>
        <dbReference type="EMBL" id="PQA93408.1"/>
    </source>
</evidence>
<dbReference type="RefSeq" id="WP_076451783.1">
    <property type="nucleotide sequence ID" value="NZ_FTOJ01000005.1"/>
</dbReference>
<proteinExistence type="predicted"/>
<dbReference type="EMBL" id="MUGO01000013">
    <property type="protein sequence ID" value="PQA93408.1"/>
    <property type="molecule type" value="Genomic_DNA"/>
</dbReference>
<dbReference type="OrthoDB" id="1269231at2"/>
<evidence type="ECO:0000313" key="4">
    <source>
        <dbReference type="Proteomes" id="UP000238314"/>
    </source>
</evidence>
<organism evidence="2 3">
    <name type="scientific">Chryseobacterium piscicola</name>
    <dbReference type="NCBI Taxonomy" id="551459"/>
    <lineage>
        <taxon>Bacteria</taxon>
        <taxon>Pseudomonadati</taxon>
        <taxon>Bacteroidota</taxon>
        <taxon>Flavobacteriia</taxon>
        <taxon>Flavobacteriales</taxon>
        <taxon>Weeksellaceae</taxon>
        <taxon>Chryseobacterium group</taxon>
        <taxon>Chryseobacterium</taxon>
    </lineage>
</organism>